<comment type="subcellular location">
    <subcellularLocation>
        <location evidence="6">Cell membrane</location>
        <topology evidence="6">Single-pass type I membrane protein</topology>
    </subcellularLocation>
    <subcellularLocation>
        <location evidence="1">Membrane</location>
        <topology evidence="1">Single-pass membrane protein</topology>
    </subcellularLocation>
</comment>
<dbReference type="Pfam" id="PF00531">
    <property type="entry name" value="Death"/>
    <property type="match status" value="1"/>
</dbReference>
<dbReference type="InterPro" id="IPR011029">
    <property type="entry name" value="DEATH-like_dom_sf"/>
</dbReference>
<dbReference type="InterPro" id="IPR037936">
    <property type="entry name" value="UNC5A-D"/>
</dbReference>
<comment type="similarity">
    <text evidence="2 6">Belongs to the unc-5 family.</text>
</comment>
<dbReference type="GO" id="GO:0046330">
    <property type="term" value="P:positive regulation of JNK cascade"/>
    <property type="evidence" value="ECO:0007669"/>
    <property type="project" value="TreeGrafter"/>
</dbReference>
<dbReference type="Pfam" id="PF17217">
    <property type="entry name" value="UPA"/>
    <property type="match status" value="1"/>
</dbReference>
<evidence type="ECO:0000256" key="1">
    <source>
        <dbReference type="ARBA" id="ARBA00004167"/>
    </source>
</evidence>
<evidence type="ECO:0000313" key="12">
    <source>
        <dbReference type="RefSeq" id="XP_025061609.1"/>
    </source>
</evidence>
<proteinExistence type="inferred from homology"/>
<keyword evidence="10" id="KW-1185">Reference proteome</keyword>
<keyword evidence="6" id="KW-0675">Receptor</keyword>
<evidence type="ECO:0000256" key="2">
    <source>
        <dbReference type="ARBA" id="ARBA00009844"/>
    </source>
</evidence>
<dbReference type="Pfam" id="PF00791">
    <property type="entry name" value="ZU5"/>
    <property type="match status" value="1"/>
</dbReference>
<organism evidence="11">
    <name type="scientific">Alligator sinensis</name>
    <name type="common">Chinese alligator</name>
    <dbReference type="NCBI Taxonomy" id="38654"/>
    <lineage>
        <taxon>Eukaryota</taxon>
        <taxon>Metazoa</taxon>
        <taxon>Chordata</taxon>
        <taxon>Craniata</taxon>
        <taxon>Vertebrata</taxon>
        <taxon>Euteleostomi</taxon>
        <taxon>Archelosauria</taxon>
        <taxon>Archosauria</taxon>
        <taxon>Crocodylia</taxon>
        <taxon>Alligatoridae</taxon>
        <taxon>Alligatorinae</taxon>
        <taxon>Alligator</taxon>
    </lineage>
</organism>
<dbReference type="PANTHER" id="PTHR12582">
    <property type="entry name" value="NETRIN RECEPTOR UNC5"/>
    <property type="match status" value="1"/>
</dbReference>
<protein>
    <recommendedName>
        <fullName evidence="6">Netrin receptor UNC5</fullName>
    </recommendedName>
</protein>
<dbReference type="SMART" id="SM00218">
    <property type="entry name" value="ZU5"/>
    <property type="match status" value="1"/>
</dbReference>
<dbReference type="InterPro" id="IPR000906">
    <property type="entry name" value="ZU5_dom"/>
</dbReference>
<dbReference type="STRING" id="38654.A0A1U7RWH8"/>
<gene>
    <name evidence="11 12" type="primary">UNC5CL</name>
</gene>
<dbReference type="CTD" id="222643"/>
<evidence type="ECO:0000256" key="7">
    <source>
        <dbReference type="SAM" id="MobiDB-lite"/>
    </source>
</evidence>
<evidence type="ECO:0000256" key="5">
    <source>
        <dbReference type="ARBA" id="ARBA00023136"/>
    </source>
</evidence>
<accession>A0A1U7RWH8</accession>
<evidence type="ECO:0000256" key="6">
    <source>
        <dbReference type="RuleBase" id="RU367033"/>
    </source>
</evidence>
<dbReference type="AlphaFoldDB" id="A0A1U7RWH8"/>
<dbReference type="Gene3D" id="2.60.220.30">
    <property type="match status" value="1"/>
</dbReference>
<keyword evidence="5" id="KW-0472">Membrane</keyword>
<evidence type="ECO:0000313" key="11">
    <source>
        <dbReference type="RefSeq" id="XP_006025141.1"/>
    </source>
</evidence>
<evidence type="ECO:0000256" key="4">
    <source>
        <dbReference type="ARBA" id="ARBA00022989"/>
    </source>
</evidence>
<dbReference type="Gene3D" id="1.10.533.10">
    <property type="entry name" value="Death Domain, Fas"/>
    <property type="match status" value="1"/>
</dbReference>
<dbReference type="GO" id="GO:0005042">
    <property type="term" value="F:netrin receptor activity"/>
    <property type="evidence" value="ECO:0007669"/>
    <property type="project" value="UniProtKB-UniRule"/>
</dbReference>
<dbReference type="SUPFAM" id="SSF47986">
    <property type="entry name" value="DEATH domain"/>
    <property type="match status" value="1"/>
</dbReference>
<dbReference type="InterPro" id="IPR033772">
    <property type="entry name" value="UPA"/>
</dbReference>
<dbReference type="GO" id="GO:0043123">
    <property type="term" value="P:positive regulation of canonical NF-kappaB signal transduction"/>
    <property type="evidence" value="ECO:0007669"/>
    <property type="project" value="TreeGrafter"/>
</dbReference>
<keyword evidence="3" id="KW-0812">Transmembrane</keyword>
<dbReference type="Proteomes" id="UP000189705">
    <property type="component" value="Unplaced"/>
</dbReference>
<dbReference type="GO" id="GO:0005886">
    <property type="term" value="C:plasma membrane"/>
    <property type="evidence" value="ECO:0007669"/>
    <property type="project" value="UniProtKB-SubCell"/>
</dbReference>
<evidence type="ECO:0000313" key="10">
    <source>
        <dbReference type="Proteomes" id="UP000189705"/>
    </source>
</evidence>
<feature type="domain" description="Death" evidence="8">
    <location>
        <begin position="427"/>
        <end position="494"/>
    </location>
</feature>
<comment type="function">
    <text evidence="6">Receptor for netrin required for axon guidance. Mediates axon repulsion of neuronal growth cones in the developing nervous system upon ligand binding.</text>
</comment>
<feature type="region of interest" description="Disordered" evidence="7">
    <location>
        <begin position="510"/>
        <end position="541"/>
    </location>
</feature>
<evidence type="ECO:0000256" key="3">
    <source>
        <dbReference type="ARBA" id="ARBA00022692"/>
    </source>
</evidence>
<dbReference type="KEGG" id="asn:102373572"/>
<reference evidence="11" key="1">
    <citation type="submission" date="2023-09" db="UniProtKB">
        <authorList>
            <consortium name="RefSeq"/>
        </authorList>
    </citation>
    <scope>IDENTIFICATION</scope>
</reference>
<keyword evidence="4" id="KW-1133">Transmembrane helix</keyword>
<feature type="domain" description="ZU5" evidence="9">
    <location>
        <begin position="104"/>
        <end position="242"/>
    </location>
</feature>
<feature type="compositionally biased region" description="Polar residues" evidence="7">
    <location>
        <begin position="519"/>
        <end position="528"/>
    </location>
</feature>
<dbReference type="PROSITE" id="PS50017">
    <property type="entry name" value="DEATH_DOMAIN"/>
    <property type="match status" value="1"/>
</dbReference>
<evidence type="ECO:0000259" key="8">
    <source>
        <dbReference type="PROSITE" id="PS50017"/>
    </source>
</evidence>
<dbReference type="InterPro" id="IPR000488">
    <property type="entry name" value="Death_dom"/>
</dbReference>
<dbReference type="PROSITE" id="PS51145">
    <property type="entry name" value="ZU5"/>
    <property type="match status" value="1"/>
</dbReference>
<dbReference type="SMART" id="SM00005">
    <property type="entry name" value="DEATH"/>
    <property type="match status" value="1"/>
</dbReference>
<dbReference type="GeneID" id="102373572"/>
<name>A0A1U7RWH8_ALLSI</name>
<keyword evidence="6" id="KW-0393">Immunoglobulin domain</keyword>
<evidence type="ECO:0000259" key="9">
    <source>
        <dbReference type="PROSITE" id="PS51145"/>
    </source>
</evidence>
<sequence length="557" mass="62584">MERFLEQSLLTRVTVVSIFVTSVLLLSKCLYSWCPQLPCLHYVERRGRQGTLDSIPVPLPNLEVLSTMPCPMVTLEEVEGFYRELHTPTGGRVVVKQLLNKLLVYVGKEVDHRGDCLMLMEMGISLAIPPGAVALGQTKKVSLVLIWDLSDSPPLSSSQALISPVVYCGPHGSVFQKPCQLVFKHCAGSATQARAYTSNTDLLSAKVWCPVQDREELKARTTRDECQIQLSHFSLYTCVLEAPWNVEARKWLQLAIFCSPLAADQTHFQIRIYFLNNTPCALQWAVTNEQPFRGGLCGPVQIFDFTGRTKDMCLALKYLSDGWENVDDSSCQVVPHLHIWHGRCPFRSFCFRRKQNEEGAVPSGEIIVTMHTYQSGLEKKYMEILRFQAPENGSQMTRISSSPLCNRMPRELFEQLQMLLEPNSISGNDWRKLASRLGLCGMKIRYFSCQQSPAAATLEIFEEHNGSLKDLYNIMVAMDRLDCASAIESFLNGTGNRHCCALATSPHRSDHQLVGDGQSPEQELQEQGQPMAWSPGTKMLPPEAYENQALEVEEEKA</sequence>
<dbReference type="RefSeq" id="XP_006025141.1">
    <property type="nucleotide sequence ID" value="XM_006025079.3"/>
</dbReference>
<dbReference type="eggNOG" id="KOG1480">
    <property type="taxonomic scope" value="Eukaryota"/>
</dbReference>
<dbReference type="PANTHER" id="PTHR12582:SF41">
    <property type="entry name" value="UNC5C-LIKE PROTEIN"/>
    <property type="match status" value="1"/>
</dbReference>
<keyword evidence="6" id="KW-0217">Developmental protein</keyword>
<dbReference type="RefSeq" id="XP_025061609.1">
    <property type="nucleotide sequence ID" value="XM_025205824.1"/>
</dbReference>